<comment type="caution">
    <text evidence="1">The sequence shown here is derived from an EMBL/GenBank/DDBJ whole genome shotgun (WGS) entry which is preliminary data.</text>
</comment>
<protein>
    <submittedName>
        <fullName evidence="1">Uncharacterized protein</fullName>
    </submittedName>
</protein>
<sequence length="63" mass="7484">MRKVHNVCFGATTSKRYGSTLNKEFTILKMLEKKLKETNRTNMTSDIEDAEFLIEDYKKIFEF</sequence>
<dbReference type="HOGENOM" id="CLU_2879549_0_0_9"/>
<dbReference type="EMBL" id="ACKZ01000029">
    <property type="protein sequence ID" value="EEW36385.1"/>
    <property type="molecule type" value="Genomic_DNA"/>
</dbReference>
<organism evidence="1 2">
    <name type="scientific">Granulicatella adiacens ATCC 49175</name>
    <dbReference type="NCBI Taxonomy" id="638301"/>
    <lineage>
        <taxon>Bacteria</taxon>
        <taxon>Bacillati</taxon>
        <taxon>Bacillota</taxon>
        <taxon>Bacilli</taxon>
        <taxon>Lactobacillales</taxon>
        <taxon>Carnobacteriaceae</taxon>
        <taxon>Granulicatella</taxon>
    </lineage>
</organism>
<dbReference type="Proteomes" id="UP000005926">
    <property type="component" value="Unassembled WGS sequence"/>
</dbReference>
<dbReference type="STRING" id="638301.HMPREF0444_1733"/>
<keyword evidence="2" id="KW-1185">Reference proteome</keyword>
<proteinExistence type="predicted"/>
<reference evidence="1 2" key="1">
    <citation type="submission" date="2009-08" db="EMBL/GenBank/DDBJ databases">
        <authorList>
            <person name="Muzny D."/>
            <person name="Qin X."/>
            <person name="Deng J."/>
            <person name="Jiang H."/>
            <person name="Liu Y."/>
            <person name="Qu J."/>
            <person name="Song X.-Z."/>
            <person name="Zhang L."/>
            <person name="Thornton R."/>
            <person name="Coyle M."/>
            <person name="Francisco L."/>
            <person name="Jackson L."/>
            <person name="Javaid M."/>
            <person name="Korchina V."/>
            <person name="Kovar C."/>
            <person name="Mata R."/>
            <person name="Mathew T."/>
            <person name="Ngo R."/>
            <person name="Nguyen L."/>
            <person name="Nguyen N."/>
            <person name="Okwuonu G."/>
            <person name="Ongeri F."/>
            <person name="Pham C."/>
            <person name="Simmons D."/>
            <person name="Wilczek-Boney K."/>
            <person name="Hale W."/>
            <person name="Jakkamsetti A."/>
            <person name="Pham P."/>
            <person name="Ruth R."/>
            <person name="San Lucas F."/>
            <person name="Warren J."/>
            <person name="Zhang J."/>
            <person name="Zhao Z."/>
            <person name="Zhou C."/>
            <person name="Zhu D."/>
            <person name="Lee S."/>
            <person name="Bess C."/>
            <person name="Blankenburg K."/>
            <person name="Forbes L."/>
            <person name="Fu Q."/>
            <person name="Gubbala S."/>
            <person name="Hirani K."/>
            <person name="Jayaseelan J.C."/>
            <person name="Lara F."/>
            <person name="Munidasa M."/>
            <person name="Palculict T."/>
            <person name="Patil S."/>
            <person name="Pu L.-L."/>
            <person name="Saada N."/>
            <person name="Tang L."/>
            <person name="Weissenberger G."/>
            <person name="Zhu Y."/>
            <person name="Hemphill L."/>
            <person name="Shang Y."/>
            <person name="Youmans B."/>
            <person name="Ayvaz T."/>
            <person name="Ross M."/>
            <person name="Santibanez J."/>
            <person name="Aqrawi P."/>
            <person name="Gross S."/>
            <person name="Joshi V."/>
            <person name="Fowler G."/>
            <person name="Nazareth L."/>
            <person name="Reid J."/>
            <person name="Worley K."/>
            <person name="Petrosino J."/>
            <person name="Highlander S."/>
            <person name="Gibbs R."/>
        </authorList>
    </citation>
    <scope>NUCLEOTIDE SEQUENCE [LARGE SCALE GENOMIC DNA]</scope>
    <source>
        <strain evidence="1 2">ATCC 49175</strain>
    </source>
</reference>
<dbReference type="AlphaFoldDB" id="C8NII8"/>
<evidence type="ECO:0000313" key="2">
    <source>
        <dbReference type="Proteomes" id="UP000005926"/>
    </source>
</evidence>
<accession>C8NII8</accession>
<gene>
    <name evidence="1" type="ORF">HMPREF0444_1733</name>
</gene>
<evidence type="ECO:0000313" key="1">
    <source>
        <dbReference type="EMBL" id="EEW36385.1"/>
    </source>
</evidence>
<name>C8NII8_9LACT</name>